<dbReference type="PANTHER" id="PTHR13082:SF0">
    <property type="entry name" value="HISTONE DEACETYLASE COMPLEX SUBUNIT SAP18"/>
    <property type="match status" value="1"/>
</dbReference>
<gene>
    <name evidence="3" type="ORF">THAR02_04869</name>
</gene>
<reference evidence="4" key="1">
    <citation type="journal article" date="2015" name="Genome Announc.">
        <title>Draft whole-genome sequence of the biocontrol agent Trichoderma harzianum T6776.</title>
        <authorList>
            <person name="Baroncelli R."/>
            <person name="Piaggeschi G."/>
            <person name="Fiorini L."/>
            <person name="Bertolini E."/>
            <person name="Zapparata A."/>
            <person name="Pe M.E."/>
            <person name="Sarrocco S."/>
            <person name="Vannacci G."/>
        </authorList>
    </citation>
    <scope>NUCLEOTIDE SEQUENCE [LARGE SCALE GENOMIC DNA]</scope>
    <source>
        <strain evidence="4">T6776</strain>
    </source>
</reference>
<dbReference type="Proteomes" id="UP000034112">
    <property type="component" value="Unassembled WGS sequence"/>
</dbReference>
<dbReference type="GO" id="GO:0005634">
    <property type="term" value="C:nucleus"/>
    <property type="evidence" value="ECO:0007669"/>
    <property type="project" value="TreeGrafter"/>
</dbReference>
<dbReference type="Pfam" id="PF06487">
    <property type="entry name" value="SAP18"/>
    <property type="match status" value="1"/>
</dbReference>
<accession>A0A0F9XSA6</accession>
<comment type="similarity">
    <text evidence="1">Belongs to the SAP18 family.</text>
</comment>
<comment type="caution">
    <text evidence="3">The sequence shown here is derived from an EMBL/GenBank/DDBJ whole genome shotgun (WGS) entry which is preliminary data.</text>
</comment>
<evidence type="ECO:0000313" key="4">
    <source>
        <dbReference type="Proteomes" id="UP000034112"/>
    </source>
</evidence>
<dbReference type="InterPro" id="IPR042534">
    <property type="entry name" value="SAP18_sf"/>
</dbReference>
<dbReference type="OrthoDB" id="440566at2759"/>
<evidence type="ECO:0000256" key="1">
    <source>
        <dbReference type="ARBA" id="ARBA00009143"/>
    </source>
</evidence>
<feature type="compositionally biased region" description="Basic and acidic residues" evidence="2">
    <location>
        <begin position="225"/>
        <end position="241"/>
    </location>
</feature>
<dbReference type="OMA" id="EQQIFTW"/>
<dbReference type="PANTHER" id="PTHR13082">
    <property type="entry name" value="SAP18"/>
    <property type="match status" value="1"/>
</dbReference>
<evidence type="ECO:0000256" key="2">
    <source>
        <dbReference type="SAM" id="MobiDB-lite"/>
    </source>
</evidence>
<feature type="region of interest" description="Disordered" evidence="2">
    <location>
        <begin position="129"/>
        <end position="151"/>
    </location>
</feature>
<evidence type="ECO:0008006" key="5">
    <source>
        <dbReference type="Google" id="ProtNLM"/>
    </source>
</evidence>
<dbReference type="InterPro" id="IPR010516">
    <property type="entry name" value="SAP18"/>
</dbReference>
<name>A0A0F9XSA6_TRIHA</name>
<sequence>MVDARTSEDDDTSPFLVRLFHRSGSFYRYMTTISPHLEEIQLTSIITRPEEFASPSLPPHVSIYTWSTCTLYELALELAAAKPSALPSPAIGTRLSFQLVCPDLRGTGTINTGQPKFAVKELGSIVIGEGYPGAENPDEADPDVTMRDDNGKDKTLADWRFVVGDYISCAVLPPLSDGSVAPPSNAKRGSISNGRDSRGSNFRGGFPGRDSNFSRNHGRQSRAPSWRDNRFPSGDWRRGEQLPDGPPGGSRGRGRWY</sequence>
<proteinExistence type="inferred from homology"/>
<dbReference type="AlphaFoldDB" id="A0A0F9XSA6"/>
<feature type="region of interest" description="Disordered" evidence="2">
    <location>
        <begin position="177"/>
        <end position="257"/>
    </location>
</feature>
<dbReference type="EMBL" id="JOKZ01000126">
    <property type="protein sequence ID" value="KKP03043.1"/>
    <property type="molecule type" value="Genomic_DNA"/>
</dbReference>
<organism evidence="3 4">
    <name type="scientific">Trichoderma harzianum</name>
    <name type="common">Hypocrea lixii</name>
    <dbReference type="NCBI Taxonomy" id="5544"/>
    <lineage>
        <taxon>Eukaryota</taxon>
        <taxon>Fungi</taxon>
        <taxon>Dikarya</taxon>
        <taxon>Ascomycota</taxon>
        <taxon>Pezizomycotina</taxon>
        <taxon>Sordariomycetes</taxon>
        <taxon>Hypocreomycetidae</taxon>
        <taxon>Hypocreales</taxon>
        <taxon>Hypocreaceae</taxon>
        <taxon>Trichoderma</taxon>
    </lineage>
</organism>
<evidence type="ECO:0000313" key="3">
    <source>
        <dbReference type="EMBL" id="KKP03043.1"/>
    </source>
</evidence>
<protein>
    <recommendedName>
        <fullName evidence="5">Sin3-associated polypeptide Sap18</fullName>
    </recommendedName>
</protein>
<dbReference type="Gene3D" id="3.10.20.550">
    <property type="entry name" value="ASAP complex, SAP18 subunit"/>
    <property type="match status" value="1"/>
</dbReference>